<dbReference type="Pfam" id="PF01557">
    <property type="entry name" value="FAA_hydrolase"/>
    <property type="match status" value="1"/>
</dbReference>
<dbReference type="GO" id="GO:0005737">
    <property type="term" value="C:cytoplasm"/>
    <property type="evidence" value="ECO:0007669"/>
    <property type="project" value="TreeGrafter"/>
</dbReference>
<proteinExistence type="predicted"/>
<dbReference type="AlphaFoldDB" id="A0A1N6U420"/>
<accession>A0A1N6U420</accession>
<name>A0A1N6U420_9GAMM</name>
<keyword evidence="1" id="KW-0456">Lyase</keyword>
<dbReference type="RefSeq" id="WP_076463467.1">
    <property type="nucleotide sequence ID" value="NZ_FTMN01000006.1"/>
</dbReference>
<evidence type="ECO:0000313" key="3">
    <source>
        <dbReference type="EMBL" id="SIQ60344.1"/>
    </source>
</evidence>
<dbReference type="PANTHER" id="PTHR30143">
    <property type="entry name" value="ACID HYDRATASE"/>
    <property type="match status" value="1"/>
</dbReference>
<dbReference type="InterPro" id="IPR011234">
    <property type="entry name" value="Fumarylacetoacetase-like_C"/>
</dbReference>
<evidence type="ECO:0000259" key="2">
    <source>
        <dbReference type="Pfam" id="PF01557"/>
    </source>
</evidence>
<dbReference type="Gene3D" id="3.90.850.10">
    <property type="entry name" value="Fumarylacetoacetase-like, C-terminal domain"/>
    <property type="match status" value="1"/>
</dbReference>
<sequence>MLNDTTRESIAEQIFSCFATKEQLPLLTKSHPELEMEDAYRIQEKVVSKFVDQGRKVKGYKIGLTSKAMQDMIGATEPDYSSILDDMFVDESAELPREDFATPMVEIELAFVMKKRLQGPFVNAAEVIQATDFILPSIEIVDFRVAPAPGINVRDTIPDLAAIGKVALGGNPVRLEDIDVRDINAELIINGETRESGSSAAVLGNPVTAVVWLVNKLSEFGVAFEPGDVIFSGSCVRAQPVQAGDSVTARFDKGLGDVNLSFK</sequence>
<dbReference type="PANTHER" id="PTHR30143:SF0">
    <property type="entry name" value="2-KETO-4-PENTENOATE HYDRATASE"/>
    <property type="match status" value="1"/>
</dbReference>
<dbReference type="EMBL" id="FTMN01000006">
    <property type="protein sequence ID" value="SIQ60344.1"/>
    <property type="molecule type" value="Genomic_DNA"/>
</dbReference>
<reference evidence="3 4" key="1">
    <citation type="submission" date="2017-01" db="EMBL/GenBank/DDBJ databases">
        <authorList>
            <person name="Mah S.A."/>
            <person name="Swanson W.J."/>
            <person name="Moy G.W."/>
            <person name="Vacquier V.D."/>
        </authorList>
    </citation>
    <scope>NUCLEOTIDE SEQUENCE [LARGE SCALE GENOMIC DNA]</scope>
    <source>
        <strain evidence="3 4">DSM 7027</strain>
    </source>
</reference>
<feature type="domain" description="Fumarylacetoacetase-like C-terminal" evidence="2">
    <location>
        <begin position="102"/>
        <end position="258"/>
    </location>
</feature>
<organism evidence="3 4">
    <name type="scientific">Marinobacterium stanieri</name>
    <dbReference type="NCBI Taxonomy" id="49186"/>
    <lineage>
        <taxon>Bacteria</taxon>
        <taxon>Pseudomonadati</taxon>
        <taxon>Pseudomonadota</taxon>
        <taxon>Gammaproteobacteria</taxon>
        <taxon>Oceanospirillales</taxon>
        <taxon>Oceanospirillaceae</taxon>
        <taxon>Marinobacterium</taxon>
    </lineage>
</organism>
<dbReference type="Proteomes" id="UP000186895">
    <property type="component" value="Unassembled WGS sequence"/>
</dbReference>
<dbReference type="InterPro" id="IPR050772">
    <property type="entry name" value="Hydratase-Decarb/MhpD_sf"/>
</dbReference>
<dbReference type="SUPFAM" id="SSF56529">
    <property type="entry name" value="FAH"/>
    <property type="match status" value="1"/>
</dbReference>
<gene>
    <name evidence="3" type="ORF">SAMN05421647_106189</name>
</gene>
<dbReference type="InterPro" id="IPR036663">
    <property type="entry name" value="Fumarylacetoacetase_C_sf"/>
</dbReference>
<evidence type="ECO:0000313" key="4">
    <source>
        <dbReference type="Proteomes" id="UP000186895"/>
    </source>
</evidence>
<dbReference type="GO" id="GO:0008684">
    <property type="term" value="F:2-oxopent-4-enoate hydratase activity"/>
    <property type="evidence" value="ECO:0007669"/>
    <property type="project" value="TreeGrafter"/>
</dbReference>
<evidence type="ECO:0000256" key="1">
    <source>
        <dbReference type="ARBA" id="ARBA00023239"/>
    </source>
</evidence>
<protein>
    <submittedName>
        <fullName evidence="3">2-oxo-hept-3-ene-1,7-dioate hydratase/2-keto-4-pentenoate hydratase</fullName>
    </submittedName>
</protein>
<dbReference type="STRING" id="49186.SAMN05421647_106189"/>
<keyword evidence="4" id="KW-1185">Reference proteome</keyword>